<dbReference type="EMBL" id="KF184938">
    <property type="protein sequence ID" value="AGT17390.1"/>
    <property type="molecule type" value="Genomic_DNA"/>
</dbReference>
<proteinExistence type="predicted"/>
<reference evidence="2" key="1">
    <citation type="submission" date="2013-05" db="EMBL/GenBank/DDBJ databases">
        <title>Building the sugarcane genome for biotechnology and identifying evolutionary trends.</title>
        <authorList>
            <person name="De Setta N."/>
            <person name="Monteiro-Vitorello C.B."/>
            <person name="Metcalfe C.J."/>
            <person name="Cruz G.M.Q."/>
            <person name="Del Bem L.E."/>
            <person name="Vicentini R."/>
            <person name="Nogueira F.T.S."/>
            <person name="Campos R.A."/>
            <person name="Nunes S.L."/>
            <person name="Turrini P.C.G."/>
            <person name="Vieira A.P."/>
            <person name="Cruz E.A.O."/>
            <person name="Correa T.C.S."/>
            <person name="Hotta C.T."/>
            <person name="de Mello-Varani A."/>
            <person name="Vautrin S."/>
            <person name="Trindade A.S."/>
            <person name="Vilela M.M."/>
            <person name="Horta C.L."/>
            <person name="Sato P.M."/>
            <person name="de Andrade R.F."/>
            <person name="Nishiyama M.Y."/>
            <person name="Cardoso-Silva C.B."/>
            <person name="Scortecci K.C."/>
            <person name="Garcia A.A.F."/>
            <person name="Carneiro M.S."/>
            <person name="Kim C."/>
            <person name="Paterson A.H."/>
            <person name="Berges H."/>
            <person name="D'Hont A."/>
            <person name="de-Souza A.P."/>
            <person name="Souza G.M."/>
            <person name="Vincentz M."/>
            <person name="Kitajima J.P."/>
            <person name="Van Sluys M.-A."/>
        </authorList>
    </citation>
    <scope>NUCLEOTIDE SEQUENCE</scope>
</reference>
<feature type="compositionally biased region" description="Basic and acidic residues" evidence="1">
    <location>
        <begin position="69"/>
        <end position="82"/>
    </location>
</feature>
<organism evidence="2">
    <name type="scientific">Saccharum hybrid cultivar R570</name>
    <dbReference type="NCBI Taxonomy" id="131158"/>
    <lineage>
        <taxon>Eukaryota</taxon>
        <taxon>Viridiplantae</taxon>
        <taxon>Streptophyta</taxon>
        <taxon>Embryophyta</taxon>
        <taxon>Tracheophyta</taxon>
        <taxon>Spermatophyta</taxon>
        <taxon>Magnoliopsida</taxon>
        <taxon>Liliopsida</taxon>
        <taxon>Poales</taxon>
        <taxon>Poaceae</taxon>
        <taxon>PACMAD clade</taxon>
        <taxon>Panicoideae</taxon>
        <taxon>Andropogonodae</taxon>
        <taxon>Andropogoneae</taxon>
        <taxon>Saccharinae</taxon>
        <taxon>Saccharum</taxon>
        <taxon>Saccharum officinarum species complex</taxon>
    </lineage>
</organism>
<protein>
    <submittedName>
        <fullName evidence="2">Uncharacterized protein</fullName>
    </submittedName>
</protein>
<feature type="region of interest" description="Disordered" evidence="1">
    <location>
        <begin position="1"/>
        <end position="82"/>
    </location>
</feature>
<feature type="compositionally biased region" description="Polar residues" evidence="1">
    <location>
        <begin position="54"/>
        <end position="65"/>
    </location>
</feature>
<accession>A0A059Q2F5</accession>
<gene>
    <name evidence="2" type="ORF">SHCRBa_176_L06_F_130</name>
</gene>
<evidence type="ECO:0000313" key="2">
    <source>
        <dbReference type="EMBL" id="AGT17390.1"/>
    </source>
</evidence>
<dbReference type="AlphaFoldDB" id="A0A059Q2F5"/>
<evidence type="ECO:0000256" key="1">
    <source>
        <dbReference type="SAM" id="MobiDB-lite"/>
    </source>
</evidence>
<feature type="compositionally biased region" description="Low complexity" evidence="1">
    <location>
        <begin position="7"/>
        <end position="21"/>
    </location>
</feature>
<name>A0A059Q2F5_9POAL</name>
<sequence>MARGLLATGAGPAVGSASAAAKLGNRSAHNQSTTGKDNKGKQPRKRSTIRCHAIQQQHSILSQASWGRLEIKPKRDEKQRDT</sequence>